<evidence type="ECO:0000256" key="1">
    <source>
        <dbReference type="SAM" id="Coils"/>
    </source>
</evidence>
<organism evidence="3 4">
    <name type="scientific">Bombus vosnesenskii</name>
    <dbReference type="NCBI Taxonomy" id="207650"/>
    <lineage>
        <taxon>Eukaryota</taxon>
        <taxon>Metazoa</taxon>
        <taxon>Ecdysozoa</taxon>
        <taxon>Arthropoda</taxon>
        <taxon>Hexapoda</taxon>
        <taxon>Insecta</taxon>
        <taxon>Pterygota</taxon>
        <taxon>Neoptera</taxon>
        <taxon>Endopterygota</taxon>
        <taxon>Hymenoptera</taxon>
        <taxon>Apocrita</taxon>
        <taxon>Aculeata</taxon>
        <taxon>Apoidea</taxon>
        <taxon>Anthophila</taxon>
        <taxon>Apidae</taxon>
        <taxon>Bombus</taxon>
        <taxon>Pyrobombus</taxon>
    </lineage>
</organism>
<dbReference type="Proteomes" id="UP000504631">
    <property type="component" value="Unplaced"/>
</dbReference>
<feature type="region of interest" description="Disordered" evidence="2">
    <location>
        <begin position="369"/>
        <end position="424"/>
    </location>
</feature>
<accession>A0A6J3LBK2</accession>
<sequence>MATAVDPSIRAILDAMQKQNEIKLRKLLKETIKAATSRSYQGSLVSHNLNKSLEKTDVTVGNEEMVLKEFSKELQSNVENSYEKKVSIDTASQDYIFIKTDLMFDVNSSTEYQKESVKRRKEDIAVLYNDLSPSSSQDTQNLQEWFDKKSKSLGEAEKDHNKKDNISMRNILDGDTNKENQIETKELEAVSKSTAENDTKSIDNVEQNISLESIQKARDNAYNNEHLLIEEDQMMTAKNACDTTESKTSADLMSRNLDVNTQEKSLENKSKNDKNPSPSMLDSSKRSSRYNVTAKPATSPKFEEIVYNQTRQSNTNKILRSALMTKLIEDKYSENETTDTRQRREVLLTNTASDSDRYKSVENDNAVTGVIATDEAKHRGRPRRSDKVEVKKDEDTRKILQNEKGGLEEQRKLEEDTKEETAETEVNSKGILNNKCDLLDTERAIEINDTVQDIKFTEGRSHTQNDMEDVVEDSQELSNKRAYDPKLNNKIKGFVTEKLERFHDNKSIACAECSVSMCTKNASNVTITFRTPQALRKHNQDQTRSSSKVKLRELITANDQKLNYDPEHQLADLQVECSDKDRTTQEFEKHIEDMKEEEELGDIIKLHDEEKYKLIQHWCSVECQTAIKGYIDGKVHKESSETESIKNAAINEVEQEIINKDPQIDDQYKKKKDEKFQEKQAENTTEIGDHSRYAGSAQAFVRQERCAKFWAKLKRALRNEFENVVSAQQHEDDLEQLVGFKKQLEKKLADAYEEVEEQRQVVGQWKRRVQSLNGEMHDLRLLLEEQTARNNLLEKKQRKFDSETQNLMNDLRQEKAQRKRLEKRLRTLGQELEELTFGSKTEEEVAQLKNQLEDAECARAVAVKQEALRQRFETEDRVNVASRERTELLSQLEENKEELAEVLKKYRAAAQQVSEERRIVARYVVIGKVDHEMVSSSDSCGQQEDLANITRRKNLAKQQQQDVVDDICEFTEKDSVAEDVDDEDDDGIVEDTMNVKTFEKEEIIVSVDGKLLTSSMYEPSLRKCHDAATTIKAPDKSETCKQTTERKIEEERKKSNSIEGEQAVVFQEERDQLRTDAKRRIEEIQARDKWTYNKRRKKATAYRTGDLVAIERMQKGPGLKLHPKFLGPYRVIKVLRNDRYIVQREGEREGPRTTSTAADHMKWWNADDSDVSASGADEHI</sequence>
<dbReference type="PROSITE" id="PS00018">
    <property type="entry name" value="EF_HAND_1"/>
    <property type="match status" value="1"/>
</dbReference>
<protein>
    <submittedName>
        <fullName evidence="4">Autophagy-related protein 23-like</fullName>
    </submittedName>
</protein>
<reference evidence="4" key="1">
    <citation type="submission" date="2025-08" db="UniProtKB">
        <authorList>
            <consortium name="RefSeq"/>
        </authorList>
    </citation>
    <scope>IDENTIFICATION</scope>
    <source>
        <tissue evidence="4">Muscle</tissue>
    </source>
</reference>
<feature type="coiled-coil region" evidence="1">
    <location>
        <begin position="727"/>
        <end position="916"/>
    </location>
</feature>
<feature type="compositionally biased region" description="Basic and acidic residues" evidence="2">
    <location>
        <begin position="383"/>
        <end position="421"/>
    </location>
</feature>
<gene>
    <name evidence="4" type="primary">LOC117241138</name>
</gene>
<feature type="compositionally biased region" description="Basic and acidic residues" evidence="2">
    <location>
        <begin position="264"/>
        <end position="274"/>
    </location>
</feature>
<dbReference type="KEGG" id="bvk:117241138"/>
<dbReference type="GeneID" id="117241138"/>
<proteinExistence type="predicted"/>
<evidence type="ECO:0000313" key="3">
    <source>
        <dbReference type="Proteomes" id="UP000504631"/>
    </source>
</evidence>
<feature type="region of interest" description="Disordered" evidence="2">
    <location>
        <begin position="262"/>
        <end position="296"/>
    </location>
</feature>
<feature type="region of interest" description="Disordered" evidence="2">
    <location>
        <begin position="154"/>
        <end position="183"/>
    </location>
</feature>
<dbReference type="AlphaFoldDB" id="A0A6J3LBK2"/>
<dbReference type="RefSeq" id="XP_033362998.1">
    <property type="nucleotide sequence ID" value="XM_033507107.1"/>
</dbReference>
<feature type="region of interest" description="Disordered" evidence="2">
    <location>
        <begin position="1145"/>
        <end position="1180"/>
    </location>
</feature>
<evidence type="ECO:0000256" key="2">
    <source>
        <dbReference type="SAM" id="MobiDB-lite"/>
    </source>
</evidence>
<feature type="compositionally biased region" description="Basic and acidic residues" evidence="2">
    <location>
        <begin position="154"/>
        <end position="166"/>
    </location>
</feature>
<name>A0A6J3LBK2_9HYME</name>
<feature type="compositionally biased region" description="Low complexity" evidence="2">
    <location>
        <begin position="1171"/>
        <end position="1180"/>
    </location>
</feature>
<evidence type="ECO:0000313" key="4">
    <source>
        <dbReference type="RefSeq" id="XP_033362998.1"/>
    </source>
</evidence>
<dbReference type="InterPro" id="IPR018247">
    <property type="entry name" value="EF_Hand_1_Ca_BS"/>
</dbReference>
<keyword evidence="1" id="KW-0175">Coiled coil</keyword>
<keyword evidence="3" id="KW-1185">Reference proteome</keyword>